<reference evidence="2" key="2">
    <citation type="submission" date="2015-09" db="EMBL/GenBank/DDBJ databases">
        <title>Draft genome sequence of Mycobacterium neoaurum DSM 44074.</title>
        <authorList>
            <person name="Croce O."/>
            <person name="Robert C."/>
            <person name="Raoult D."/>
            <person name="Drancourt M."/>
        </authorList>
    </citation>
    <scope>NUCLEOTIDE SEQUENCE</scope>
    <source>
        <strain evidence="2">DSM 44074</strain>
    </source>
</reference>
<organism evidence="2 3">
    <name type="scientific">Mycolicibacterium neoaurum</name>
    <name type="common">Mycobacterium neoaurum</name>
    <dbReference type="NCBI Taxonomy" id="1795"/>
    <lineage>
        <taxon>Bacteria</taxon>
        <taxon>Bacillati</taxon>
        <taxon>Actinomycetota</taxon>
        <taxon>Actinomycetes</taxon>
        <taxon>Mycobacteriales</taxon>
        <taxon>Mycobacteriaceae</taxon>
        <taxon>Mycolicibacterium</taxon>
    </lineage>
</organism>
<dbReference type="AlphaFoldDB" id="A0AAV2WEY3"/>
<name>A0AAV2WEY3_MYCNE</name>
<proteinExistence type="predicted"/>
<dbReference type="RefSeq" id="WP_051644363.1">
    <property type="nucleotide sequence ID" value="NZ_JAKNRE010000006.1"/>
</dbReference>
<dbReference type="Gene3D" id="1.10.260.40">
    <property type="entry name" value="lambda repressor-like DNA-binding domains"/>
    <property type="match status" value="1"/>
</dbReference>
<evidence type="ECO:0000259" key="1">
    <source>
        <dbReference type="PROSITE" id="PS50943"/>
    </source>
</evidence>
<dbReference type="InterPro" id="IPR001387">
    <property type="entry name" value="Cro/C1-type_HTH"/>
</dbReference>
<evidence type="ECO:0000313" key="3">
    <source>
        <dbReference type="Proteomes" id="UP000028864"/>
    </source>
</evidence>
<dbReference type="Proteomes" id="UP000028864">
    <property type="component" value="Unassembled WGS sequence"/>
</dbReference>
<dbReference type="InterPro" id="IPR010982">
    <property type="entry name" value="Lambda_DNA-bd_dom_sf"/>
</dbReference>
<feature type="domain" description="HTH cro/C1-type" evidence="1">
    <location>
        <begin position="54"/>
        <end position="99"/>
    </location>
</feature>
<dbReference type="EMBL" id="LK021337">
    <property type="protein sequence ID" value="CDQ42840.1"/>
    <property type="molecule type" value="Genomic_DNA"/>
</dbReference>
<gene>
    <name evidence="2" type="ORF">BN1047_00698</name>
</gene>
<dbReference type="SUPFAM" id="SSF47413">
    <property type="entry name" value="lambda repressor-like DNA-binding domains"/>
    <property type="match status" value="1"/>
</dbReference>
<dbReference type="GO" id="GO:0003677">
    <property type="term" value="F:DNA binding"/>
    <property type="evidence" value="ECO:0007669"/>
    <property type="project" value="InterPro"/>
</dbReference>
<dbReference type="CDD" id="cd00093">
    <property type="entry name" value="HTH_XRE"/>
    <property type="match status" value="1"/>
</dbReference>
<reference evidence="2" key="1">
    <citation type="submission" date="2014-05" db="EMBL/GenBank/DDBJ databases">
        <authorList>
            <person name="Urmite Genomes"/>
        </authorList>
    </citation>
    <scope>NUCLEOTIDE SEQUENCE</scope>
    <source>
        <strain evidence="2">DSM 44074</strain>
    </source>
</reference>
<dbReference type="PROSITE" id="PS50943">
    <property type="entry name" value="HTH_CROC1"/>
    <property type="match status" value="1"/>
</dbReference>
<protein>
    <submittedName>
        <fullName evidence="2">Helix-turn-helix protein</fullName>
    </submittedName>
</protein>
<accession>A0AAV2WEY3</accession>
<sequence>MSARSGTVIRSSKWKRRTPEESADIHDDFAERLNRLFEVVHPPWREPYTSREMLQELALRGHVLSAPYLSQLRLGRRTNPSRATIDVIAEFFGVRADYFLMQDGGYQRRVDEDLYWLGVARDPLVRRIVSGLLDLPAEARDELLADAEVRSAIVLGEGAADRAEAG</sequence>
<evidence type="ECO:0000313" key="2">
    <source>
        <dbReference type="EMBL" id="CDQ42840.1"/>
    </source>
</evidence>